<protein>
    <submittedName>
        <fullName evidence="2">Helix-turn-helix domain-containing protein</fullName>
    </submittedName>
</protein>
<dbReference type="PROSITE" id="PS50943">
    <property type="entry name" value="HTH_CROC1"/>
    <property type="match status" value="1"/>
</dbReference>
<organism evidence="2 3">
    <name type="scientific">Candidatus Nephthysia bennettiae</name>
    <dbReference type="NCBI Taxonomy" id="3127016"/>
    <lineage>
        <taxon>Bacteria</taxon>
        <taxon>Bacillati</taxon>
        <taxon>Candidatus Dormiibacterota</taxon>
        <taxon>Candidatus Dormibacteria</taxon>
        <taxon>Candidatus Dormibacterales</taxon>
        <taxon>Candidatus Dormibacteraceae</taxon>
        <taxon>Candidatus Nephthysia</taxon>
    </lineage>
</organism>
<accession>A0A934K4A9</accession>
<dbReference type="EMBL" id="JAEKNR010000171">
    <property type="protein sequence ID" value="MBJ7599754.1"/>
    <property type="molecule type" value="Genomic_DNA"/>
</dbReference>
<dbReference type="InterPro" id="IPR010982">
    <property type="entry name" value="Lambda_DNA-bd_dom_sf"/>
</dbReference>
<dbReference type="CDD" id="cd00093">
    <property type="entry name" value="HTH_XRE"/>
    <property type="match status" value="1"/>
</dbReference>
<dbReference type="InterPro" id="IPR001387">
    <property type="entry name" value="Cro/C1-type_HTH"/>
</dbReference>
<evidence type="ECO:0000313" key="2">
    <source>
        <dbReference type="EMBL" id="MBJ7599754.1"/>
    </source>
</evidence>
<dbReference type="GO" id="GO:0003677">
    <property type="term" value="F:DNA binding"/>
    <property type="evidence" value="ECO:0007669"/>
    <property type="project" value="InterPro"/>
</dbReference>
<dbReference type="Proteomes" id="UP000612893">
    <property type="component" value="Unassembled WGS sequence"/>
</dbReference>
<reference evidence="2" key="1">
    <citation type="submission" date="2020-10" db="EMBL/GenBank/DDBJ databases">
        <title>Ca. Dormibacterota MAGs.</title>
        <authorList>
            <person name="Montgomery K."/>
        </authorList>
    </citation>
    <scope>NUCLEOTIDE SEQUENCE [LARGE SCALE GENOMIC DNA]</scope>
    <source>
        <strain evidence="2">SC8812_S17_10</strain>
    </source>
</reference>
<dbReference type="SUPFAM" id="SSF47413">
    <property type="entry name" value="lambda repressor-like DNA-binding domains"/>
    <property type="match status" value="1"/>
</dbReference>
<dbReference type="SMART" id="SM00530">
    <property type="entry name" value="HTH_XRE"/>
    <property type="match status" value="1"/>
</dbReference>
<proteinExistence type="predicted"/>
<gene>
    <name evidence="2" type="ORF">JF922_16965</name>
</gene>
<comment type="caution">
    <text evidence="2">The sequence shown here is derived from an EMBL/GenBank/DDBJ whole genome shotgun (WGS) entry which is preliminary data.</text>
</comment>
<name>A0A934K4A9_9BACT</name>
<feature type="domain" description="HTH cro/C1-type" evidence="1">
    <location>
        <begin position="16"/>
        <end position="61"/>
    </location>
</feature>
<dbReference type="Gene3D" id="1.10.260.40">
    <property type="entry name" value="lambda repressor-like DNA-binding domains"/>
    <property type="match status" value="1"/>
</dbReference>
<dbReference type="SUPFAM" id="SSF56024">
    <property type="entry name" value="Phospholipase D/nuclease"/>
    <property type="match status" value="1"/>
</dbReference>
<dbReference type="RefSeq" id="WP_338203361.1">
    <property type="nucleotide sequence ID" value="NZ_JAEKNR010000171.1"/>
</dbReference>
<evidence type="ECO:0000259" key="1">
    <source>
        <dbReference type="PROSITE" id="PS50943"/>
    </source>
</evidence>
<sequence length="262" mass="29876">MTANERLRSTLTASAYTQQQLAEEVGIDPKTVERWVTKGRVPHRRTAMRTARLLGVSASWLWPDLDKDRSPASHSEVVAYYPHRSEVPKRLWMDVLESAEEQIGLLAYASLFLPEENPEAIDVLRLKATRGVQVRIALGDPDSAEAELRGREERLYEAIPARIRMALTYYRPLVDVPGVEFHLHRTTLYNSIFRYDDEMLINTHVYGNGYIAPILHLRRVEGGTLFDMYARSFERVWVESYPIGQQQAGRVVPASAAAKQLI</sequence>
<dbReference type="AlphaFoldDB" id="A0A934K4A9"/>
<keyword evidence="3" id="KW-1185">Reference proteome</keyword>
<evidence type="ECO:0000313" key="3">
    <source>
        <dbReference type="Proteomes" id="UP000612893"/>
    </source>
</evidence>
<dbReference type="Pfam" id="PF01381">
    <property type="entry name" value="HTH_3"/>
    <property type="match status" value="1"/>
</dbReference>